<sequence length="375" mass="42786">MQRLMPLLQLQPWRRFYLAMVLLCFIWLMVEPTLDFSMVQTPVKTVLITKPISLLMIMMLQLKSLAMWTIQNSKASLRSVIEKYSRTSLPQFPSNNVTSKFGTVKVSKVASLFESLDVVCDPVEVIETEFPMSMESVGQMFGFLLYVSEYPGKASISILSIPKVHDRAQIFVSCSLMDDRGSPRYVGTIERWSNRALAIPNIKCSSNTSLFILVENMGRVNYGPYIYDRKGILSDVILDGSILHSWKMYPISFGQLNNLLKDDSIVQVTSTRTGLWSEEPRFYEGRLYIDPLDKIEDTFISFRGWNKGVAFINNFNIGRFWPSFGPQCTLYVPAPILRHGENLVVILELHSPKTDLTIEFVENPDFTCGSKSRHV</sequence>
<name>A0AAX6FHG7_IRIPA</name>
<evidence type="ECO:0000256" key="5">
    <source>
        <dbReference type="ARBA" id="ARBA00023295"/>
    </source>
</evidence>
<dbReference type="InterPro" id="IPR001944">
    <property type="entry name" value="Glycoside_Hdrlase_35"/>
</dbReference>
<dbReference type="SUPFAM" id="SSF49785">
    <property type="entry name" value="Galactose-binding domain-like"/>
    <property type="match status" value="1"/>
</dbReference>
<feature type="transmembrane region" description="Helical" evidence="6">
    <location>
        <begin position="12"/>
        <end position="30"/>
    </location>
</feature>
<reference evidence="9" key="2">
    <citation type="submission" date="2023-04" db="EMBL/GenBank/DDBJ databases">
        <authorList>
            <person name="Bruccoleri R.E."/>
            <person name="Oakeley E.J."/>
            <person name="Faust A.-M."/>
            <person name="Dessus-Babus S."/>
            <person name="Altorfer M."/>
            <person name="Burckhardt D."/>
            <person name="Oertli M."/>
            <person name="Naumann U."/>
            <person name="Petersen F."/>
            <person name="Wong J."/>
        </authorList>
    </citation>
    <scope>NUCLEOTIDE SEQUENCE</scope>
    <source>
        <strain evidence="9">GSM-AAB239-AS_SAM_17_03QT</strain>
        <tissue evidence="9">Leaf</tissue>
    </source>
</reference>
<dbReference type="Pfam" id="PF21317">
    <property type="entry name" value="BetaGal_ABD_1"/>
    <property type="match status" value="1"/>
</dbReference>
<evidence type="ECO:0000256" key="6">
    <source>
        <dbReference type="SAM" id="Phobius"/>
    </source>
</evidence>
<dbReference type="InterPro" id="IPR048912">
    <property type="entry name" value="BetaGal1-like_ABD1"/>
</dbReference>
<dbReference type="InterPro" id="IPR008979">
    <property type="entry name" value="Galactose-bd-like_sf"/>
</dbReference>
<keyword evidence="6" id="KW-0812">Transmembrane</keyword>
<evidence type="ECO:0000256" key="4">
    <source>
        <dbReference type="ARBA" id="ARBA00023180"/>
    </source>
</evidence>
<dbReference type="InterPro" id="IPR048913">
    <property type="entry name" value="BetaGal_gal-bd"/>
</dbReference>
<keyword evidence="3" id="KW-0378">Hydrolase</keyword>
<dbReference type="GO" id="GO:0005975">
    <property type="term" value="P:carbohydrate metabolic process"/>
    <property type="evidence" value="ECO:0007669"/>
    <property type="project" value="InterPro"/>
</dbReference>
<keyword evidence="5" id="KW-0326">Glycosidase</keyword>
<gene>
    <name evidence="9" type="ORF">M6B38_418450</name>
</gene>
<dbReference type="AlphaFoldDB" id="A0AAX6FHG7"/>
<evidence type="ECO:0000256" key="2">
    <source>
        <dbReference type="ARBA" id="ARBA00022729"/>
    </source>
</evidence>
<protein>
    <submittedName>
        <fullName evidence="9">Beta-galactosidase 8</fullName>
    </submittedName>
</protein>
<dbReference type="Gene3D" id="2.60.120.260">
    <property type="entry name" value="Galactose-binding domain-like"/>
    <property type="match status" value="2"/>
</dbReference>
<evidence type="ECO:0000256" key="3">
    <source>
        <dbReference type="ARBA" id="ARBA00022801"/>
    </source>
</evidence>
<keyword evidence="10" id="KW-1185">Reference proteome</keyword>
<proteinExistence type="inferred from homology"/>
<evidence type="ECO:0000313" key="10">
    <source>
        <dbReference type="Proteomes" id="UP001140949"/>
    </source>
</evidence>
<dbReference type="GO" id="GO:0004553">
    <property type="term" value="F:hydrolase activity, hydrolyzing O-glycosyl compounds"/>
    <property type="evidence" value="ECO:0007669"/>
    <property type="project" value="InterPro"/>
</dbReference>
<feature type="domain" description="Beta-galactosidase galactose-binding" evidence="8">
    <location>
        <begin position="280"/>
        <end position="342"/>
    </location>
</feature>
<accession>A0AAX6FHG7</accession>
<feature type="domain" description="Beta-galactosidase 1-like first all-beta" evidence="7">
    <location>
        <begin position="131"/>
        <end position="251"/>
    </location>
</feature>
<dbReference type="PANTHER" id="PTHR23421">
    <property type="entry name" value="BETA-GALACTOSIDASE RELATED"/>
    <property type="match status" value="1"/>
</dbReference>
<comment type="similarity">
    <text evidence="1">Belongs to the glycosyl hydrolase 35 family.</text>
</comment>
<organism evidence="9 10">
    <name type="scientific">Iris pallida</name>
    <name type="common">Sweet iris</name>
    <dbReference type="NCBI Taxonomy" id="29817"/>
    <lineage>
        <taxon>Eukaryota</taxon>
        <taxon>Viridiplantae</taxon>
        <taxon>Streptophyta</taxon>
        <taxon>Embryophyta</taxon>
        <taxon>Tracheophyta</taxon>
        <taxon>Spermatophyta</taxon>
        <taxon>Magnoliopsida</taxon>
        <taxon>Liliopsida</taxon>
        <taxon>Asparagales</taxon>
        <taxon>Iridaceae</taxon>
        <taxon>Iridoideae</taxon>
        <taxon>Irideae</taxon>
        <taxon>Iris</taxon>
    </lineage>
</organism>
<dbReference type="FunFam" id="2.60.120.260:FF:000021">
    <property type="entry name" value="Beta-galactosidase"/>
    <property type="match status" value="1"/>
</dbReference>
<evidence type="ECO:0000259" key="7">
    <source>
        <dbReference type="Pfam" id="PF21317"/>
    </source>
</evidence>
<dbReference type="Pfam" id="PF21467">
    <property type="entry name" value="BetaGal_gal-bd"/>
    <property type="match status" value="1"/>
</dbReference>
<reference evidence="9" key="1">
    <citation type="journal article" date="2023" name="GigaByte">
        <title>Genome assembly of the bearded iris, Iris pallida Lam.</title>
        <authorList>
            <person name="Bruccoleri R.E."/>
            <person name="Oakeley E.J."/>
            <person name="Faust A.M.E."/>
            <person name="Altorfer M."/>
            <person name="Dessus-Babus S."/>
            <person name="Burckhardt D."/>
            <person name="Oertli M."/>
            <person name="Naumann U."/>
            <person name="Petersen F."/>
            <person name="Wong J."/>
        </authorList>
    </citation>
    <scope>NUCLEOTIDE SEQUENCE</scope>
    <source>
        <strain evidence="9">GSM-AAB239-AS_SAM_17_03QT</strain>
    </source>
</reference>
<comment type="caution">
    <text evidence="9">The sequence shown here is derived from an EMBL/GenBank/DDBJ whole genome shotgun (WGS) entry which is preliminary data.</text>
</comment>
<keyword evidence="6" id="KW-0472">Membrane</keyword>
<evidence type="ECO:0000256" key="1">
    <source>
        <dbReference type="ARBA" id="ARBA00009809"/>
    </source>
</evidence>
<evidence type="ECO:0000259" key="8">
    <source>
        <dbReference type="Pfam" id="PF21467"/>
    </source>
</evidence>
<dbReference type="Proteomes" id="UP001140949">
    <property type="component" value="Unassembled WGS sequence"/>
</dbReference>
<evidence type="ECO:0000313" key="9">
    <source>
        <dbReference type="EMBL" id="KAJ6815856.1"/>
    </source>
</evidence>
<keyword evidence="4" id="KW-0325">Glycoprotein</keyword>
<keyword evidence="2" id="KW-0732">Signal</keyword>
<dbReference type="EMBL" id="JANAVB010028398">
    <property type="protein sequence ID" value="KAJ6815856.1"/>
    <property type="molecule type" value="Genomic_DNA"/>
</dbReference>
<keyword evidence="6" id="KW-1133">Transmembrane helix</keyword>